<evidence type="ECO:0000313" key="1">
    <source>
        <dbReference type="EMBL" id="CAI6286939.1"/>
    </source>
</evidence>
<accession>A0A9W4XI22</accession>
<comment type="caution">
    <text evidence="1">The sequence shown here is derived from an EMBL/GenBank/DDBJ whole genome shotgun (WGS) entry which is preliminary data.</text>
</comment>
<dbReference type="Proteomes" id="UP001152607">
    <property type="component" value="Unassembled WGS sequence"/>
</dbReference>
<gene>
    <name evidence="1" type="ORF">PDIGIT_LOCUS2335</name>
</gene>
<dbReference type="OrthoDB" id="62952at2759"/>
<organism evidence="1 2">
    <name type="scientific">Periconia digitata</name>
    <dbReference type="NCBI Taxonomy" id="1303443"/>
    <lineage>
        <taxon>Eukaryota</taxon>
        <taxon>Fungi</taxon>
        <taxon>Dikarya</taxon>
        <taxon>Ascomycota</taxon>
        <taxon>Pezizomycotina</taxon>
        <taxon>Dothideomycetes</taxon>
        <taxon>Pleosporomycetidae</taxon>
        <taxon>Pleosporales</taxon>
        <taxon>Massarineae</taxon>
        <taxon>Periconiaceae</taxon>
        <taxon>Periconia</taxon>
    </lineage>
</organism>
<dbReference type="AlphaFoldDB" id="A0A9W4XI22"/>
<sequence length="230" mass="26875">MDTTEIGSLPEKAPPTQELPTLLRLPGEIRNLIYRELVETYEVIITYQRWNMYGICNENLRIFTIHQVNRQLHKEYCSFLYDRRMVEIRADESPYLTGGEGILSFLCRTPISFLATIKILRLPEHAIDDYFSDWYHETPGDFRFLREQTAKRLCQLPNLEQVICLMSSDYKPSRSMTLMMIRQVKGVFSGLKIEVILQLSVGGDVIARRTVDGVLEFYEPAKKLENFLLR</sequence>
<evidence type="ECO:0000313" key="2">
    <source>
        <dbReference type="Proteomes" id="UP001152607"/>
    </source>
</evidence>
<keyword evidence="2" id="KW-1185">Reference proteome</keyword>
<reference evidence="1" key="1">
    <citation type="submission" date="2023-01" db="EMBL/GenBank/DDBJ databases">
        <authorList>
            <person name="Van Ghelder C."/>
            <person name="Rancurel C."/>
        </authorList>
    </citation>
    <scope>NUCLEOTIDE SEQUENCE</scope>
    <source>
        <strain evidence="1">CNCM I-4278</strain>
    </source>
</reference>
<dbReference type="EMBL" id="CAOQHR010000001">
    <property type="protein sequence ID" value="CAI6286939.1"/>
    <property type="molecule type" value="Genomic_DNA"/>
</dbReference>
<protein>
    <submittedName>
        <fullName evidence="1">Uncharacterized protein</fullName>
    </submittedName>
</protein>
<proteinExistence type="predicted"/>
<name>A0A9W4XI22_9PLEO</name>